<dbReference type="EMBL" id="VFOU01000003">
    <property type="protein sequence ID" value="TQL71736.1"/>
    <property type="molecule type" value="Genomic_DNA"/>
</dbReference>
<evidence type="ECO:0000256" key="1">
    <source>
        <dbReference type="SAM" id="MobiDB-lite"/>
    </source>
</evidence>
<name>A0A543AGU7_9MICC</name>
<dbReference type="PANTHER" id="PTHR47837:SF1">
    <property type="entry name" value="GTP PYROPHOSPHOKINASE YJBM"/>
    <property type="match status" value="1"/>
</dbReference>
<accession>A0A543AGU7</accession>
<feature type="region of interest" description="Disordered" evidence="1">
    <location>
        <begin position="1"/>
        <end position="22"/>
    </location>
</feature>
<dbReference type="InterPro" id="IPR052366">
    <property type="entry name" value="GTP_Pyrophosphokinase"/>
</dbReference>
<proteinExistence type="predicted"/>
<reference evidence="2 3" key="1">
    <citation type="submission" date="2019-06" db="EMBL/GenBank/DDBJ databases">
        <title>Sequencing the genomes of 1000 actinobacteria strains.</title>
        <authorList>
            <person name="Klenk H.-P."/>
        </authorList>
    </citation>
    <scope>NUCLEOTIDE SEQUENCE [LARGE SCALE GENOMIC DNA]</scope>
    <source>
        <strain evidence="2 3">DSM 24083</strain>
    </source>
</reference>
<evidence type="ECO:0000313" key="3">
    <source>
        <dbReference type="Proteomes" id="UP000319746"/>
    </source>
</evidence>
<dbReference type="Gene3D" id="3.30.460.10">
    <property type="entry name" value="Beta Polymerase, domain 2"/>
    <property type="match status" value="1"/>
</dbReference>
<dbReference type="OrthoDB" id="9789634at2"/>
<comment type="caution">
    <text evidence="2">The sequence shown here is derived from an EMBL/GenBank/DDBJ whole genome shotgun (WGS) entry which is preliminary data.</text>
</comment>
<evidence type="ECO:0000313" key="2">
    <source>
        <dbReference type="EMBL" id="TQL71736.1"/>
    </source>
</evidence>
<dbReference type="PANTHER" id="PTHR47837">
    <property type="entry name" value="GTP PYROPHOSPHOKINASE YJBM"/>
    <property type="match status" value="1"/>
</dbReference>
<dbReference type="AlphaFoldDB" id="A0A543AGU7"/>
<gene>
    <name evidence="2" type="ORF">FB556_2237</name>
</gene>
<dbReference type="SUPFAM" id="SSF81301">
    <property type="entry name" value="Nucleotidyltransferase"/>
    <property type="match status" value="1"/>
</dbReference>
<dbReference type="RefSeq" id="WP_141867558.1">
    <property type="nucleotide sequence ID" value="NZ_BAABAN010000001.1"/>
</dbReference>
<dbReference type="InterPro" id="IPR043519">
    <property type="entry name" value="NT_sf"/>
</dbReference>
<organism evidence="2 3">
    <name type="scientific">Enteractinococcus coprophilus</name>
    <dbReference type="NCBI Taxonomy" id="1027633"/>
    <lineage>
        <taxon>Bacteria</taxon>
        <taxon>Bacillati</taxon>
        <taxon>Actinomycetota</taxon>
        <taxon>Actinomycetes</taxon>
        <taxon>Micrococcales</taxon>
        <taxon>Micrococcaceae</taxon>
    </lineage>
</organism>
<feature type="compositionally biased region" description="Basic residues" evidence="1">
    <location>
        <begin position="1"/>
        <end position="14"/>
    </location>
</feature>
<keyword evidence="3" id="KW-1185">Reference proteome</keyword>
<sequence>MPSRKQVKKVGTKVRRLDRGEGSAEDARVVEKVIRSYRAQFSRPIGTTNMAIRRYAEHARVEAEVTQRLKKKSTIIDKLKNRETTLSLDRMQDIGGCRAVVSDLVGLQQLVDTVVDRLGSRVIHHDDYVDKPRGPVIGLIT</sequence>
<dbReference type="Proteomes" id="UP000319746">
    <property type="component" value="Unassembled WGS sequence"/>
</dbReference>
<protein>
    <submittedName>
        <fullName evidence="2">RelA/SpoT family protein</fullName>
    </submittedName>
</protein>